<dbReference type="EMBL" id="LGRX02032816">
    <property type="protein sequence ID" value="KAK3243499.1"/>
    <property type="molecule type" value="Genomic_DNA"/>
</dbReference>
<accession>A0AAE0BWW8</accession>
<dbReference type="AlphaFoldDB" id="A0AAE0BWW8"/>
<feature type="region of interest" description="Disordered" evidence="1">
    <location>
        <begin position="417"/>
        <end position="438"/>
    </location>
</feature>
<reference evidence="2 3" key="1">
    <citation type="journal article" date="2015" name="Genome Biol. Evol.">
        <title>Comparative Genomics of a Bacterivorous Green Alga Reveals Evolutionary Causalities and Consequences of Phago-Mixotrophic Mode of Nutrition.</title>
        <authorList>
            <person name="Burns J.A."/>
            <person name="Paasch A."/>
            <person name="Narechania A."/>
            <person name="Kim E."/>
        </authorList>
    </citation>
    <scope>NUCLEOTIDE SEQUENCE [LARGE SCALE GENOMIC DNA]</scope>
    <source>
        <strain evidence="2 3">PLY_AMNH</strain>
    </source>
</reference>
<feature type="compositionally biased region" description="Low complexity" evidence="1">
    <location>
        <begin position="745"/>
        <end position="765"/>
    </location>
</feature>
<comment type="caution">
    <text evidence="2">The sequence shown here is derived from an EMBL/GenBank/DDBJ whole genome shotgun (WGS) entry which is preliminary data.</text>
</comment>
<feature type="compositionally biased region" description="Low complexity" evidence="1">
    <location>
        <begin position="582"/>
        <end position="628"/>
    </location>
</feature>
<feature type="region of interest" description="Disordered" evidence="1">
    <location>
        <begin position="741"/>
        <end position="816"/>
    </location>
</feature>
<evidence type="ECO:0000313" key="2">
    <source>
        <dbReference type="EMBL" id="KAK3243499.1"/>
    </source>
</evidence>
<protein>
    <submittedName>
        <fullName evidence="2">Uncharacterized protein</fullName>
    </submittedName>
</protein>
<dbReference type="InterPro" id="IPR036128">
    <property type="entry name" value="Plus3-like_sf"/>
</dbReference>
<gene>
    <name evidence="2" type="ORF">CYMTET_46851</name>
</gene>
<dbReference type="Proteomes" id="UP001190700">
    <property type="component" value="Unassembled WGS sequence"/>
</dbReference>
<name>A0AAE0BWW8_9CHLO</name>
<proteinExistence type="predicted"/>
<feature type="compositionally biased region" description="Polar residues" evidence="1">
    <location>
        <begin position="166"/>
        <end position="184"/>
    </location>
</feature>
<evidence type="ECO:0000256" key="1">
    <source>
        <dbReference type="SAM" id="MobiDB-lite"/>
    </source>
</evidence>
<feature type="region of interest" description="Disordered" evidence="1">
    <location>
        <begin position="475"/>
        <end position="515"/>
    </location>
</feature>
<dbReference type="GO" id="GO:0003677">
    <property type="term" value="F:DNA binding"/>
    <property type="evidence" value="ECO:0007669"/>
    <property type="project" value="InterPro"/>
</dbReference>
<feature type="compositionally biased region" description="Low complexity" evidence="1">
    <location>
        <begin position="340"/>
        <end position="368"/>
    </location>
</feature>
<feature type="region of interest" description="Disordered" evidence="1">
    <location>
        <begin position="104"/>
        <end position="404"/>
    </location>
</feature>
<evidence type="ECO:0000313" key="3">
    <source>
        <dbReference type="Proteomes" id="UP001190700"/>
    </source>
</evidence>
<feature type="compositionally biased region" description="Polar residues" evidence="1">
    <location>
        <begin position="695"/>
        <end position="704"/>
    </location>
</feature>
<feature type="compositionally biased region" description="Low complexity" evidence="1">
    <location>
        <begin position="705"/>
        <end position="721"/>
    </location>
</feature>
<organism evidence="2 3">
    <name type="scientific">Cymbomonas tetramitiformis</name>
    <dbReference type="NCBI Taxonomy" id="36881"/>
    <lineage>
        <taxon>Eukaryota</taxon>
        <taxon>Viridiplantae</taxon>
        <taxon>Chlorophyta</taxon>
        <taxon>Pyramimonadophyceae</taxon>
        <taxon>Pyramimonadales</taxon>
        <taxon>Pyramimonadaceae</taxon>
        <taxon>Cymbomonas</taxon>
    </lineage>
</organism>
<feature type="compositionally biased region" description="Pro residues" evidence="1">
    <location>
        <begin position="298"/>
        <end position="308"/>
    </location>
</feature>
<dbReference type="Gene3D" id="3.90.70.200">
    <property type="entry name" value="Plus-3 domain"/>
    <property type="match status" value="1"/>
</dbReference>
<feature type="compositionally biased region" description="Basic and acidic residues" evidence="1">
    <location>
        <begin position="475"/>
        <end position="497"/>
    </location>
</feature>
<feature type="compositionally biased region" description="Pro residues" evidence="1">
    <location>
        <begin position="629"/>
        <end position="650"/>
    </location>
</feature>
<keyword evidence="3" id="KW-1185">Reference proteome</keyword>
<feature type="compositionally biased region" description="Basic and acidic residues" evidence="1">
    <location>
        <begin position="121"/>
        <end position="139"/>
    </location>
</feature>
<feature type="compositionally biased region" description="Polar residues" evidence="1">
    <location>
        <begin position="797"/>
        <end position="807"/>
    </location>
</feature>
<sequence>MPSPVPADAVVTDTKYSQEEKAKQYAKEVSELRERALLVASKAASKLADTRATAYNPGNSVTSPVPLEQHNDVMHAEANRIEFPCKEESIISLSERTTIAVEIQEVRLDDSPTPLKQSPRSAEKRTHEVTRSAEKRTHEVTQVVGGGPSHSSTMSHADGQPRRQKSPLSGVSLRSPTLSVTTSPPIDRRTLPNPTPEVSNTPPSRASPPVSAPARHAPPRPAPASRPDRSPERPSAQQYRAPVQGFVPRSNAVRSGDDPSAQSHPSPGAMAPPAYSPPGSHHYTARPTVGFPAAFPNVPYPSLPPDVGPPTGHVKAPDSLTEVRRWAQRVLSEPPPSPEPGTGELGLLGSLSSRTSPTSATSAGTAPRWHQPAPAAGVPPGFLDPYLDSSSPNNGAGMPLGMEVTSPYDQRFTAQVHPVTRRQLPMPSRQLEVKRPRAPQELEYLHRREQQELQIEHERSLDRSRVVALQYERMKKEESARLERERGAERERQEKAAVPDSQAIKALLGPGAEYKPRSGALQRMLNTDPCEAVLYGNEQPELANKEEGVDTSSSSQSGKDAPPPSSSSGREPPSGKEGAGVPHAAHAPPQQPRRQQSPQQQQRSPQQQQQRQQSEPPQQQQQSAQQQQQPPPPQHSPQQQQPPPQPPPNHSPQQQQQQPPPPNHSPQQQQRAPPSYPQQRPGQPKPLQKYEDTRQQQQSKSPWNKQPSQTAPKPAATPSPASRDADLSAFTKFENGLFDRREDATSLASDASAASAVTPPSTSFPDKQTAGTGNAAMEGTNGLHLHPSTPFEGGPVGNQQRSGSPMTTPERGTLTPDPPPWLQVKWQSSGSQLLPAAARHGHLRHRACSDSTCDRKWCAQNPRRSEGRGLRGPVAPQQWQCVLGRGLRLSPMMGDVGGGDGGCSINQEELLSTGDPGQSVELLLGCLVRLRTSESQQYRLLQVVGMKEGLDAAGTPSWAHASLALEDDGAILAGSISRQECTVAECEVYLQSMEEGGLRAMQCALALVPGRA</sequence>
<feature type="compositionally biased region" description="Low complexity" evidence="1">
    <location>
        <begin position="202"/>
        <end position="215"/>
    </location>
</feature>
<feature type="region of interest" description="Disordered" evidence="1">
    <location>
        <begin position="532"/>
        <end position="728"/>
    </location>
</feature>